<evidence type="ECO:0000313" key="1">
    <source>
        <dbReference type="Proteomes" id="UP001652628"/>
    </source>
</evidence>
<sequence length="260" mass="29649">MNSLTLLEPDSIDNSFARQDEEIKIEAEVPASTSNVELAEISEEETSFEEQTDSEDLKQWVKSLIPKDAIAVVNEIKEMFVSNKTIKRSHDGKITALMTINTKKFEGDGLSKYAAQSAACEKALRDFFCGKLNTQTCQEEIPVLKLASFAIHKLYEEWQIDYKAKMQTLIAMPRKPLVRSQLPDDWKKIHPTSVLKYMRPFTIFNYLGYTGVFPNLLFNMGTKVDNQEFEANGSSKKKARRNLAVLVCNTLFETDFIVIR</sequence>
<protein>
    <submittedName>
        <fullName evidence="2">Uncharacterized protein blanks</fullName>
    </submittedName>
</protein>
<dbReference type="AlphaFoldDB" id="A0AB39ZDH8"/>
<reference evidence="2" key="1">
    <citation type="submission" date="2025-08" db="UniProtKB">
        <authorList>
            <consortium name="RefSeq"/>
        </authorList>
    </citation>
    <scope>IDENTIFICATION</scope>
</reference>
<dbReference type="SUPFAM" id="SSF54768">
    <property type="entry name" value="dsRNA-binding domain-like"/>
    <property type="match status" value="1"/>
</dbReference>
<dbReference type="RefSeq" id="XP_016933656.2">
    <property type="nucleotide sequence ID" value="XM_017078167.4"/>
</dbReference>
<dbReference type="CDD" id="cd00048">
    <property type="entry name" value="DSRM_SF"/>
    <property type="match status" value="1"/>
</dbReference>
<accession>A0AB39ZDH8</accession>
<gene>
    <name evidence="2" type="primary">blanks</name>
</gene>
<evidence type="ECO:0000313" key="2">
    <source>
        <dbReference type="RefSeq" id="XP_016933656.2"/>
    </source>
</evidence>
<name>A0AB39ZDH8_DROSZ</name>
<proteinExistence type="predicted"/>
<dbReference type="Proteomes" id="UP001652628">
    <property type="component" value="Chromosome 3"/>
</dbReference>
<dbReference type="CTD" id="38620"/>
<keyword evidence="1" id="KW-1185">Reference proteome</keyword>
<organism evidence="1 2">
    <name type="scientific">Drosophila suzukii</name>
    <name type="common">Spotted-wing drosophila fruit fly</name>
    <dbReference type="NCBI Taxonomy" id="28584"/>
    <lineage>
        <taxon>Eukaryota</taxon>
        <taxon>Metazoa</taxon>
        <taxon>Ecdysozoa</taxon>
        <taxon>Arthropoda</taxon>
        <taxon>Hexapoda</taxon>
        <taxon>Insecta</taxon>
        <taxon>Pterygota</taxon>
        <taxon>Neoptera</taxon>
        <taxon>Endopterygota</taxon>
        <taxon>Diptera</taxon>
        <taxon>Brachycera</taxon>
        <taxon>Muscomorpha</taxon>
        <taxon>Ephydroidea</taxon>
        <taxon>Drosophilidae</taxon>
        <taxon>Drosophila</taxon>
        <taxon>Sophophora</taxon>
    </lineage>
</organism>
<dbReference type="Gene3D" id="3.30.160.20">
    <property type="match status" value="2"/>
</dbReference>
<dbReference type="GeneID" id="108012734"/>